<keyword evidence="14 19" id="KW-0862">Zinc</keyword>
<comment type="catalytic activity">
    <reaction evidence="1">
        <text>(6S)-5-methyl-5,6,7,8-tetrahydrofolate + L-homocysteine = (6S)-5,6,7,8-tetrahydrofolate + L-methionine</text>
        <dbReference type="Rhea" id="RHEA:11172"/>
        <dbReference type="ChEBI" id="CHEBI:18608"/>
        <dbReference type="ChEBI" id="CHEBI:57453"/>
        <dbReference type="ChEBI" id="CHEBI:57844"/>
        <dbReference type="ChEBI" id="CHEBI:58199"/>
        <dbReference type="EC" id="2.1.1.13"/>
    </reaction>
</comment>
<dbReference type="Pfam" id="PF02574">
    <property type="entry name" value="S-methyl_trans"/>
    <property type="match status" value="1"/>
</dbReference>
<evidence type="ECO:0000256" key="3">
    <source>
        <dbReference type="ARBA" id="ARBA00001956"/>
    </source>
</evidence>
<dbReference type="PROSITE" id="PS50970">
    <property type="entry name" value="HCY"/>
    <property type="match status" value="1"/>
</dbReference>
<keyword evidence="8 19" id="KW-0489">Methyltransferase</keyword>
<dbReference type="AlphaFoldDB" id="A0A850HFH1"/>
<evidence type="ECO:0000256" key="12">
    <source>
        <dbReference type="ARBA" id="ARBA00022691"/>
    </source>
</evidence>
<dbReference type="InterPro" id="IPR050554">
    <property type="entry name" value="Met_Synthase/Corrinoid"/>
</dbReference>
<evidence type="ECO:0000256" key="17">
    <source>
        <dbReference type="ARBA" id="ARBA00025552"/>
    </source>
</evidence>
<dbReference type="SUPFAM" id="SSF47644">
    <property type="entry name" value="Methionine synthase domain"/>
    <property type="match status" value="1"/>
</dbReference>
<dbReference type="Proteomes" id="UP000528555">
    <property type="component" value="Unassembled WGS sequence"/>
</dbReference>
<feature type="domain" description="Hcy-binding" evidence="20">
    <location>
        <begin position="1"/>
        <end position="288"/>
    </location>
</feature>
<feature type="domain" description="B12-binding N-terminal" evidence="23">
    <location>
        <begin position="578"/>
        <end position="671"/>
    </location>
</feature>
<keyword evidence="13 19" id="KW-0479">Metal-binding</keyword>
<comment type="similarity">
    <text evidence="5">Belongs to the vitamin-B12 dependent methionine synthase family.</text>
</comment>
<keyword evidence="11 19" id="KW-0808">Transferase</keyword>
<evidence type="ECO:0000256" key="18">
    <source>
        <dbReference type="ARBA" id="ARBA00031040"/>
    </source>
</evidence>
<evidence type="ECO:0000256" key="14">
    <source>
        <dbReference type="ARBA" id="ARBA00022833"/>
    </source>
</evidence>
<dbReference type="PANTHER" id="PTHR45833">
    <property type="entry name" value="METHIONINE SYNTHASE"/>
    <property type="match status" value="1"/>
</dbReference>
<feature type="domain" description="B12-binding" evidence="22">
    <location>
        <begin position="673"/>
        <end position="794"/>
    </location>
</feature>
<evidence type="ECO:0000259" key="23">
    <source>
        <dbReference type="PROSITE" id="PS51337"/>
    </source>
</evidence>
<dbReference type="InterPro" id="IPR036594">
    <property type="entry name" value="Meth_synthase_dom"/>
</dbReference>
<reference evidence="26 27" key="1">
    <citation type="journal article" date="2020" name="Cell Host Microbe">
        <title>Functional and Genomic Variation between Human-Derived Isolates of Lachnospiraceae Reveals Inter- and Intra-Species Diversity.</title>
        <authorList>
            <person name="Sorbara M.T."/>
            <person name="Littmann E.R."/>
            <person name="Fontana E."/>
            <person name="Moody T.U."/>
            <person name="Kohout C.E."/>
            <person name="Gjonbalaj M."/>
            <person name="Eaton V."/>
            <person name="Seok R."/>
            <person name="Leiner I.M."/>
            <person name="Pamer E.G."/>
        </authorList>
    </citation>
    <scope>NUCLEOTIDE SEQUENCE [LARGE SCALE GENOMIC DNA]</scope>
    <source>
        <strain evidence="25 26">MSK.17.11</strain>
        <strain evidence="24 27">MSK.17.38</strain>
    </source>
</reference>
<dbReference type="PIRSF" id="PIRSF037472">
    <property type="entry name" value="DHPS_mtfrase"/>
    <property type="match status" value="1"/>
</dbReference>
<sequence>MIRERLGKELLYFDGGMGTLLQAKGLKPGELPETWNLTHPDDIVDIHRQYYEAGSDIVLTNTFGANALKFQGTDYALKDVVEAAVHHARKASESGVTDKREVYIGLDVGPTGKLLKPMGDLDFEEAYEAFAEVMRYGEEAGVDFIHIETMSDTYEVKAAVLAAKEQTSLPVFATMIFDEKGKLLTGGDVPAVVALLEGLRVDALGINCGMGPEQMLPILKEILTYTSIPVIVKPNAGLPKQKDGEVWYDVDPAQFAGFMEEIAKEGACVIGGCCGTTPEHIKAMTAQIQRNQLRPPVKKDLTVVSSYGKAVVLGEKPIIIGERINPTGKKKFKQALKEHDLDYILREGIIQQDNGAHILDVNVGLPDIDESAMMCEVVQELQSIINLPLQIDTVDPKAMEAAMRIYNGKPMINSVNGKQESMDAVFPLIQRYGGTVVGLTIDENGIPATAKGRVEIAGKIIREAEKYGIDKKDIVIDVLAMTISSEPEGAKITLDALKQVRKQYGVRTVLGVSNISFGLPYRPAVNSNFYTLAMYNGLSAGIINPSSEDMMRSYYSYCALMNYDQNCEAYIRQYGNRQVDVTVKSQTEITLREAVEKGLKEEARNAARECLKGQSPLEIINTQMIPALDAVGKDFEKGTLFLPQLLMSADAAKIAFTVLKEALSELGETEEKKEKIILATVKGDIHDIGKNIVKVLLENYGFDVIDLGKDVAPEVIVEAAVREQVQLVGLSALMTTTVVSMEETILQLRKSCPECKVMVGGAVLNQEYADMIGADYYGKDAMQSVYYAQQLFGE</sequence>
<dbReference type="NCBIfam" id="NF005719">
    <property type="entry name" value="PRK07535.1"/>
    <property type="match status" value="1"/>
</dbReference>
<dbReference type="EMBL" id="JAAITX010000001">
    <property type="protein sequence ID" value="NVH57206.1"/>
    <property type="molecule type" value="Genomic_DNA"/>
</dbReference>
<dbReference type="InterPro" id="IPR011005">
    <property type="entry name" value="Dihydropteroate_synth-like_sf"/>
</dbReference>
<dbReference type="Pfam" id="PF02607">
    <property type="entry name" value="B12-binding_2"/>
    <property type="match status" value="1"/>
</dbReference>
<evidence type="ECO:0000313" key="25">
    <source>
        <dbReference type="EMBL" id="NVH57206.1"/>
    </source>
</evidence>
<dbReference type="InterPro" id="IPR000489">
    <property type="entry name" value="Pterin-binding_dom"/>
</dbReference>
<evidence type="ECO:0000259" key="22">
    <source>
        <dbReference type="PROSITE" id="PS51332"/>
    </source>
</evidence>
<dbReference type="Gene3D" id="3.20.20.20">
    <property type="entry name" value="Dihydropteroate synthase-like"/>
    <property type="match status" value="1"/>
</dbReference>
<keyword evidence="26" id="KW-1185">Reference proteome</keyword>
<dbReference type="GO" id="GO:0008705">
    <property type="term" value="F:methionine synthase activity"/>
    <property type="evidence" value="ECO:0007669"/>
    <property type="project" value="UniProtKB-EC"/>
</dbReference>
<keyword evidence="9" id="KW-0028">Amino-acid biosynthesis</keyword>
<feature type="binding site" evidence="19">
    <location>
        <position position="274"/>
    </location>
    <ligand>
        <name>Zn(2+)</name>
        <dbReference type="ChEBI" id="CHEBI:29105"/>
    </ligand>
</feature>
<dbReference type="EC" id="2.1.1.13" evidence="6"/>
<dbReference type="SUPFAM" id="SSF82282">
    <property type="entry name" value="Homocysteine S-methyltransferase"/>
    <property type="match status" value="1"/>
</dbReference>
<evidence type="ECO:0000256" key="8">
    <source>
        <dbReference type="ARBA" id="ARBA00022603"/>
    </source>
</evidence>
<dbReference type="PANTHER" id="PTHR45833:SF1">
    <property type="entry name" value="METHIONINE SYNTHASE"/>
    <property type="match status" value="1"/>
</dbReference>
<dbReference type="GO" id="GO:0046872">
    <property type="term" value="F:metal ion binding"/>
    <property type="evidence" value="ECO:0007669"/>
    <property type="project" value="UniProtKB-KW"/>
</dbReference>
<evidence type="ECO:0000259" key="20">
    <source>
        <dbReference type="PROSITE" id="PS50970"/>
    </source>
</evidence>
<comment type="cofactor">
    <cofactor evidence="3">
        <name>methylcob(III)alamin</name>
        <dbReference type="ChEBI" id="CHEBI:28115"/>
    </cofactor>
</comment>
<dbReference type="InterPro" id="IPR006158">
    <property type="entry name" value="Cobalamin-bd"/>
</dbReference>
<dbReference type="PROSITE" id="PS51337">
    <property type="entry name" value="B12_BINDING_NTER"/>
    <property type="match status" value="1"/>
</dbReference>
<evidence type="ECO:0000313" key="27">
    <source>
        <dbReference type="Proteomes" id="UP000701680"/>
    </source>
</evidence>
<dbReference type="PROSITE" id="PS50972">
    <property type="entry name" value="PTERIN_BINDING"/>
    <property type="match status" value="1"/>
</dbReference>
<evidence type="ECO:0000256" key="5">
    <source>
        <dbReference type="ARBA" id="ARBA00010398"/>
    </source>
</evidence>
<dbReference type="RefSeq" id="WP_173814228.1">
    <property type="nucleotide sequence ID" value="NZ_JAAITX010000001.1"/>
</dbReference>
<dbReference type="SMART" id="SM01018">
    <property type="entry name" value="B12-binding_2"/>
    <property type="match status" value="1"/>
</dbReference>
<dbReference type="Proteomes" id="UP000701680">
    <property type="component" value="Unassembled WGS sequence"/>
</dbReference>
<keyword evidence="16" id="KW-0170">Cobalt</keyword>
<feature type="binding site" evidence="19">
    <location>
        <position position="273"/>
    </location>
    <ligand>
        <name>Zn(2+)</name>
        <dbReference type="ChEBI" id="CHEBI:29105"/>
    </ligand>
</feature>
<name>A0A850HFH1_9FIRM</name>
<gene>
    <name evidence="25" type="ORF">G5A66_00805</name>
    <name evidence="24" type="ORF">G5A75_02005</name>
</gene>
<accession>A0A850HFH1</accession>
<keyword evidence="12" id="KW-0949">S-adenosyl-L-methionine</keyword>
<evidence type="ECO:0000313" key="24">
    <source>
        <dbReference type="EMBL" id="NSK13665.1"/>
    </source>
</evidence>
<dbReference type="InterPro" id="IPR003726">
    <property type="entry name" value="HCY_dom"/>
</dbReference>
<evidence type="ECO:0000256" key="16">
    <source>
        <dbReference type="ARBA" id="ARBA00023285"/>
    </source>
</evidence>
<dbReference type="Pfam" id="PF02310">
    <property type="entry name" value="B12-binding"/>
    <property type="match status" value="1"/>
</dbReference>
<evidence type="ECO:0000256" key="2">
    <source>
        <dbReference type="ARBA" id="ARBA00001947"/>
    </source>
</evidence>
<comment type="function">
    <text evidence="17">Catalyzes the transfer of a methyl group from methyl-cobalamin to homocysteine, yielding enzyme-bound cob(I)alamin and methionine. Subsequently, remethylates the cofactor using methyltetrahydrofolate.</text>
</comment>
<evidence type="ECO:0000256" key="1">
    <source>
        <dbReference type="ARBA" id="ARBA00001700"/>
    </source>
</evidence>
<dbReference type="GO" id="GO:0032259">
    <property type="term" value="P:methylation"/>
    <property type="evidence" value="ECO:0007669"/>
    <property type="project" value="UniProtKB-KW"/>
</dbReference>
<dbReference type="InterPro" id="IPR017215">
    <property type="entry name" value="MetH_bac"/>
</dbReference>
<dbReference type="Pfam" id="PF00809">
    <property type="entry name" value="Pterin_bind"/>
    <property type="match status" value="1"/>
</dbReference>
<dbReference type="PROSITE" id="PS51332">
    <property type="entry name" value="B12_BINDING"/>
    <property type="match status" value="1"/>
</dbReference>
<dbReference type="UniPathway" id="UPA00051">
    <property type="reaction ID" value="UER00081"/>
</dbReference>
<evidence type="ECO:0000259" key="21">
    <source>
        <dbReference type="PROSITE" id="PS50972"/>
    </source>
</evidence>
<evidence type="ECO:0000313" key="26">
    <source>
        <dbReference type="Proteomes" id="UP000528555"/>
    </source>
</evidence>
<organism evidence="25 26">
    <name type="scientific">Dorea phocaeensis</name>
    <dbReference type="NCBI Taxonomy" id="2040291"/>
    <lineage>
        <taxon>Bacteria</taxon>
        <taxon>Bacillati</taxon>
        <taxon>Bacillota</taxon>
        <taxon>Clostridia</taxon>
        <taxon>Lachnospirales</taxon>
        <taxon>Lachnospiraceae</taxon>
        <taxon>Dorea</taxon>
    </lineage>
</organism>
<evidence type="ECO:0000256" key="10">
    <source>
        <dbReference type="ARBA" id="ARBA00022628"/>
    </source>
</evidence>
<keyword evidence="15" id="KW-0486">Methionine biosynthesis</keyword>
<dbReference type="GO" id="GO:0031419">
    <property type="term" value="F:cobalamin binding"/>
    <property type="evidence" value="ECO:0007669"/>
    <property type="project" value="UniProtKB-KW"/>
</dbReference>
<evidence type="ECO:0000256" key="13">
    <source>
        <dbReference type="ARBA" id="ARBA00022723"/>
    </source>
</evidence>
<protein>
    <recommendedName>
        <fullName evidence="7">Methionine synthase</fullName>
        <ecNumber evidence="6">2.1.1.13</ecNumber>
    </recommendedName>
    <alternativeName>
        <fullName evidence="18">5-methyltetrahydrofolate--homocysteine methyltransferase</fullName>
    </alternativeName>
</protein>
<evidence type="ECO:0000256" key="7">
    <source>
        <dbReference type="ARBA" id="ARBA00013998"/>
    </source>
</evidence>
<keyword evidence="10" id="KW-0846">Cobalamin</keyword>
<proteinExistence type="inferred from homology"/>
<reference evidence="25" key="2">
    <citation type="submission" date="2020-02" db="EMBL/GenBank/DDBJ databases">
        <authorList>
            <person name="Littmann E."/>
            <person name="Sorbara M."/>
        </authorList>
    </citation>
    <scope>NUCLEOTIDE SEQUENCE</scope>
    <source>
        <strain evidence="25">MSK.17.11</strain>
        <strain evidence="24">MSK.17.38</strain>
    </source>
</reference>
<evidence type="ECO:0000256" key="9">
    <source>
        <dbReference type="ARBA" id="ARBA00022605"/>
    </source>
</evidence>
<dbReference type="SUPFAM" id="SSF51717">
    <property type="entry name" value="Dihydropteroate synthetase-like"/>
    <property type="match status" value="1"/>
</dbReference>
<evidence type="ECO:0000256" key="15">
    <source>
        <dbReference type="ARBA" id="ARBA00023167"/>
    </source>
</evidence>
<evidence type="ECO:0000256" key="11">
    <source>
        <dbReference type="ARBA" id="ARBA00022679"/>
    </source>
</evidence>
<evidence type="ECO:0000256" key="6">
    <source>
        <dbReference type="ARBA" id="ARBA00012032"/>
    </source>
</evidence>
<dbReference type="GO" id="GO:0005829">
    <property type="term" value="C:cytosol"/>
    <property type="evidence" value="ECO:0007669"/>
    <property type="project" value="TreeGrafter"/>
</dbReference>
<evidence type="ECO:0000256" key="19">
    <source>
        <dbReference type="PROSITE-ProRule" id="PRU00333"/>
    </source>
</evidence>
<comment type="pathway">
    <text evidence="4">Amino-acid biosynthesis; L-methionine biosynthesis via de novo pathway; L-methionine from L-homocysteine (MetH route): step 1/1.</text>
</comment>
<dbReference type="InterPro" id="IPR003759">
    <property type="entry name" value="Cbl-bd_cap"/>
</dbReference>
<comment type="cofactor">
    <cofactor evidence="2 19">
        <name>Zn(2+)</name>
        <dbReference type="ChEBI" id="CHEBI:29105"/>
    </cofactor>
</comment>
<feature type="domain" description="Pterin-binding" evidence="21">
    <location>
        <begin position="317"/>
        <end position="571"/>
    </location>
</feature>
<dbReference type="InterPro" id="IPR036724">
    <property type="entry name" value="Cobalamin-bd_sf"/>
</dbReference>
<evidence type="ECO:0000256" key="4">
    <source>
        <dbReference type="ARBA" id="ARBA00005178"/>
    </source>
</evidence>
<feature type="binding site" evidence="19">
    <location>
        <position position="208"/>
    </location>
    <ligand>
        <name>Zn(2+)</name>
        <dbReference type="ChEBI" id="CHEBI:29105"/>
    </ligand>
</feature>
<dbReference type="Gene3D" id="3.40.50.280">
    <property type="entry name" value="Cobalamin-binding domain"/>
    <property type="match status" value="1"/>
</dbReference>
<dbReference type="EMBL" id="JAAIUO010000001">
    <property type="protein sequence ID" value="NSK13665.1"/>
    <property type="molecule type" value="Genomic_DNA"/>
</dbReference>
<dbReference type="InterPro" id="IPR036589">
    <property type="entry name" value="HCY_dom_sf"/>
</dbReference>
<dbReference type="GO" id="GO:0050667">
    <property type="term" value="P:homocysteine metabolic process"/>
    <property type="evidence" value="ECO:0007669"/>
    <property type="project" value="TreeGrafter"/>
</dbReference>
<dbReference type="GO" id="GO:0046653">
    <property type="term" value="P:tetrahydrofolate metabolic process"/>
    <property type="evidence" value="ECO:0007669"/>
    <property type="project" value="TreeGrafter"/>
</dbReference>
<dbReference type="Gene3D" id="1.10.1240.10">
    <property type="entry name" value="Methionine synthase domain"/>
    <property type="match status" value="1"/>
</dbReference>
<dbReference type="SUPFAM" id="SSF52242">
    <property type="entry name" value="Cobalamin (vitamin B12)-binding domain"/>
    <property type="match status" value="1"/>
</dbReference>
<comment type="caution">
    <text evidence="25">The sequence shown here is derived from an EMBL/GenBank/DDBJ whole genome shotgun (WGS) entry which is preliminary data.</text>
</comment>
<dbReference type="Gene3D" id="3.20.20.330">
    <property type="entry name" value="Homocysteine-binding-like domain"/>
    <property type="match status" value="1"/>
</dbReference>